<evidence type="ECO:0000256" key="5">
    <source>
        <dbReference type="ARBA" id="ARBA00018097"/>
    </source>
</evidence>
<evidence type="ECO:0000256" key="13">
    <source>
        <dbReference type="ARBA" id="ARBA00043832"/>
    </source>
</evidence>
<comment type="similarity">
    <text evidence="2">Belongs to the histidine acid phosphatase family. MINPP1 subfamily.</text>
</comment>
<dbReference type="GO" id="GO:0034417">
    <property type="term" value="F:bisphosphoglycerate 3-phosphatase activity"/>
    <property type="evidence" value="ECO:0007669"/>
    <property type="project" value="UniProtKB-EC"/>
</dbReference>
<evidence type="ECO:0000256" key="8">
    <source>
        <dbReference type="ARBA" id="ARBA00023136"/>
    </source>
</evidence>
<sequence>MKKFFLRLALVQAVVLSMAPAYGQKVLEDIRDDVYKAGGVYYHYVYDAPCGTPAPKGYEPFYISHYGRHGSRWLSRETDYSAVREMFAEADSAGILTPFGKDVYSRVEEICDDAAGRAGALTPLGTRQHKEIAGRMAEAFPQVFEGAARINASSTTYPRCILSMAAFCERLKEKNPGLQIERASDLRTTRILNFFHNEANPEICDDFRRFSRSGKWLAEYRGMAPEYILTDRLTACLFTDSGFFAPSRTSDFVHGLYRLAVNVQSTELQGKVSLLDIFTDEELYLQNIYDNYYFYVLDGPSPVNKGAAAYYARILLEDIILKADEAIGGSGVSADLRFGHDTSIMPLLTLLQFREFDFDEAGTDPASVAEKWSVYRLTPMATNIQFVFYRFYRTAAGDADAGASDVLVKVMHNEHEMHLPVREYSWPYYRWQDVKAFYKAYIGSLSYPEGGIGQ</sequence>
<evidence type="ECO:0000256" key="1">
    <source>
        <dbReference type="ARBA" id="ARBA00004370"/>
    </source>
</evidence>
<evidence type="ECO:0000256" key="4">
    <source>
        <dbReference type="ARBA" id="ARBA00013040"/>
    </source>
</evidence>
<protein>
    <recommendedName>
        <fullName evidence="5">Multiple inositol polyphosphate phosphatase 1</fullName>
        <ecNumber evidence="4">3.1.3.62</ecNumber>
        <ecNumber evidence="3">3.1.3.80</ecNumber>
    </recommendedName>
    <alternativeName>
        <fullName evidence="9">2,3-bisphosphoglycerate 3-phosphatase</fullName>
    </alternativeName>
</protein>
<evidence type="ECO:0000256" key="10">
    <source>
        <dbReference type="ARBA" id="ARBA00043668"/>
    </source>
</evidence>
<keyword evidence="8" id="KW-0472">Membrane</keyword>
<evidence type="ECO:0000256" key="12">
    <source>
        <dbReference type="ARBA" id="ARBA00043691"/>
    </source>
</evidence>
<dbReference type="PANTHER" id="PTHR20963">
    <property type="entry name" value="MULTIPLE INOSITOL POLYPHOSPHATE PHOSPHATASE-RELATED"/>
    <property type="match status" value="1"/>
</dbReference>
<comment type="subcellular location">
    <subcellularLocation>
        <location evidence="1">Membrane</location>
    </subcellularLocation>
</comment>
<dbReference type="Proteomes" id="UP000823603">
    <property type="component" value="Unassembled WGS sequence"/>
</dbReference>
<dbReference type="Gene3D" id="3.40.50.1240">
    <property type="entry name" value="Phosphoglycerate mutase-like"/>
    <property type="match status" value="1"/>
</dbReference>
<dbReference type="InterPro" id="IPR029033">
    <property type="entry name" value="His_PPase_superfam"/>
</dbReference>
<dbReference type="Pfam" id="PF00328">
    <property type="entry name" value="His_Phos_2"/>
    <property type="match status" value="1"/>
</dbReference>
<evidence type="ECO:0000313" key="16">
    <source>
        <dbReference type="Proteomes" id="UP000823603"/>
    </source>
</evidence>
<evidence type="ECO:0000256" key="9">
    <source>
        <dbReference type="ARBA" id="ARBA00031642"/>
    </source>
</evidence>
<dbReference type="EMBL" id="JADIMB010000069">
    <property type="protein sequence ID" value="MBO8471129.1"/>
    <property type="molecule type" value="Genomic_DNA"/>
</dbReference>
<comment type="catalytic activity">
    <reaction evidence="13">
        <text>(2R)-2,3-bisphosphoglycerate + H2O = (2R)-2-phosphoglycerate + phosphate</text>
        <dbReference type="Rhea" id="RHEA:27381"/>
        <dbReference type="ChEBI" id="CHEBI:15377"/>
        <dbReference type="ChEBI" id="CHEBI:43474"/>
        <dbReference type="ChEBI" id="CHEBI:58248"/>
        <dbReference type="ChEBI" id="CHEBI:58289"/>
        <dbReference type="EC" id="3.1.3.80"/>
    </reaction>
    <physiologicalReaction direction="left-to-right" evidence="13">
        <dbReference type="Rhea" id="RHEA:27382"/>
    </physiologicalReaction>
</comment>
<feature type="chain" id="PRO_5038702236" description="Multiple inositol polyphosphate phosphatase 1" evidence="14">
    <location>
        <begin position="24"/>
        <end position="454"/>
    </location>
</feature>
<evidence type="ECO:0000256" key="7">
    <source>
        <dbReference type="ARBA" id="ARBA00022801"/>
    </source>
</evidence>
<comment type="catalytic activity">
    <reaction evidence="11">
        <text>1D-myo-inositol 1,2,4,5,6-pentakisphosphate + H2O = 1D-myo-inositol 1,2,5,6-tetrakisphosphate + phosphate</text>
        <dbReference type="Rhea" id="RHEA:77115"/>
        <dbReference type="ChEBI" id="CHEBI:15377"/>
        <dbReference type="ChEBI" id="CHEBI:43474"/>
        <dbReference type="ChEBI" id="CHEBI:57798"/>
        <dbReference type="ChEBI" id="CHEBI:195535"/>
        <dbReference type="EC" id="3.1.3.62"/>
    </reaction>
    <physiologicalReaction direction="left-to-right" evidence="11">
        <dbReference type="Rhea" id="RHEA:77116"/>
    </physiologicalReaction>
</comment>
<dbReference type="GO" id="GO:0016020">
    <property type="term" value="C:membrane"/>
    <property type="evidence" value="ECO:0007669"/>
    <property type="project" value="UniProtKB-SubCell"/>
</dbReference>
<reference evidence="15" key="2">
    <citation type="journal article" date="2021" name="PeerJ">
        <title>Extensive microbial diversity within the chicken gut microbiome revealed by metagenomics and culture.</title>
        <authorList>
            <person name="Gilroy R."/>
            <person name="Ravi A."/>
            <person name="Getino M."/>
            <person name="Pursley I."/>
            <person name="Horton D.L."/>
            <person name="Alikhan N.F."/>
            <person name="Baker D."/>
            <person name="Gharbi K."/>
            <person name="Hall N."/>
            <person name="Watson M."/>
            <person name="Adriaenssens E.M."/>
            <person name="Foster-Nyarko E."/>
            <person name="Jarju S."/>
            <person name="Secka A."/>
            <person name="Antonio M."/>
            <person name="Oren A."/>
            <person name="Chaudhuri R.R."/>
            <person name="La Ragione R."/>
            <person name="Hildebrand F."/>
            <person name="Pallen M.J."/>
        </authorList>
    </citation>
    <scope>NUCLEOTIDE SEQUENCE</scope>
    <source>
        <strain evidence="15">B2-22910</strain>
    </source>
</reference>
<evidence type="ECO:0000256" key="11">
    <source>
        <dbReference type="ARBA" id="ARBA00043671"/>
    </source>
</evidence>
<dbReference type="InterPro" id="IPR000560">
    <property type="entry name" value="His_Pase_clade-2"/>
</dbReference>
<evidence type="ECO:0000256" key="3">
    <source>
        <dbReference type="ARBA" id="ARBA00012976"/>
    </source>
</evidence>
<accession>A0A9D9IGK3</accession>
<keyword evidence="6 14" id="KW-0732">Signal</keyword>
<evidence type="ECO:0000313" key="15">
    <source>
        <dbReference type="EMBL" id="MBO8471129.1"/>
    </source>
</evidence>
<evidence type="ECO:0000256" key="6">
    <source>
        <dbReference type="ARBA" id="ARBA00022729"/>
    </source>
</evidence>
<feature type="signal peptide" evidence="14">
    <location>
        <begin position="1"/>
        <end position="23"/>
    </location>
</feature>
<dbReference type="EC" id="3.1.3.62" evidence="4"/>
<dbReference type="AlphaFoldDB" id="A0A9D9IGK3"/>
<proteinExistence type="inferred from homology"/>
<reference evidence="15" key="1">
    <citation type="submission" date="2020-10" db="EMBL/GenBank/DDBJ databases">
        <authorList>
            <person name="Gilroy R."/>
        </authorList>
    </citation>
    <scope>NUCLEOTIDE SEQUENCE</scope>
    <source>
        <strain evidence="15">B2-22910</strain>
    </source>
</reference>
<organism evidence="15 16">
    <name type="scientific">Candidatus Cryptobacteroides faecavium</name>
    <dbReference type="NCBI Taxonomy" id="2840762"/>
    <lineage>
        <taxon>Bacteria</taxon>
        <taxon>Pseudomonadati</taxon>
        <taxon>Bacteroidota</taxon>
        <taxon>Bacteroidia</taxon>
        <taxon>Bacteroidales</taxon>
        <taxon>Candidatus Cryptobacteroides</taxon>
    </lineage>
</organism>
<dbReference type="PANTHER" id="PTHR20963:SF8">
    <property type="entry name" value="MULTIPLE INOSITOL POLYPHOSPHATE PHOSPHATASE 1"/>
    <property type="match status" value="1"/>
</dbReference>
<evidence type="ECO:0000256" key="2">
    <source>
        <dbReference type="ARBA" id="ARBA00008422"/>
    </source>
</evidence>
<dbReference type="EC" id="3.1.3.80" evidence="3"/>
<evidence type="ECO:0000256" key="14">
    <source>
        <dbReference type="SAM" id="SignalP"/>
    </source>
</evidence>
<comment type="catalytic activity">
    <reaction evidence="12">
        <text>1D-myo-inositol hexakisphosphate + H2O = 1D-myo-inositol 1,2,4,5,6-pentakisphosphate + phosphate</text>
        <dbReference type="Rhea" id="RHEA:16989"/>
        <dbReference type="ChEBI" id="CHEBI:15377"/>
        <dbReference type="ChEBI" id="CHEBI:43474"/>
        <dbReference type="ChEBI" id="CHEBI:57798"/>
        <dbReference type="ChEBI" id="CHEBI:58130"/>
        <dbReference type="EC" id="3.1.3.62"/>
    </reaction>
    <physiologicalReaction direction="left-to-right" evidence="12">
        <dbReference type="Rhea" id="RHEA:16990"/>
    </physiologicalReaction>
</comment>
<name>A0A9D9IGK3_9BACT</name>
<comment type="catalytic activity">
    <reaction evidence="10">
        <text>1D-myo-inositol 1,2,5,6-tetrakisphosphate + H2O = 1D-myo-inositol 1,2,6-trisphosphate + phosphate</text>
        <dbReference type="Rhea" id="RHEA:77119"/>
        <dbReference type="ChEBI" id="CHEBI:15377"/>
        <dbReference type="ChEBI" id="CHEBI:43474"/>
        <dbReference type="ChEBI" id="CHEBI:195535"/>
        <dbReference type="ChEBI" id="CHEBI:195537"/>
        <dbReference type="EC" id="3.1.3.62"/>
    </reaction>
    <physiologicalReaction direction="left-to-right" evidence="10">
        <dbReference type="Rhea" id="RHEA:77120"/>
    </physiologicalReaction>
</comment>
<gene>
    <name evidence="15" type="ORF">IAB82_04970</name>
</gene>
<comment type="caution">
    <text evidence="15">The sequence shown here is derived from an EMBL/GenBank/DDBJ whole genome shotgun (WGS) entry which is preliminary data.</text>
</comment>
<dbReference type="SUPFAM" id="SSF53254">
    <property type="entry name" value="Phosphoglycerate mutase-like"/>
    <property type="match status" value="1"/>
</dbReference>
<keyword evidence="7" id="KW-0378">Hydrolase</keyword>